<name>A0A2S7ZN54_9FIRM</name>
<feature type="transmembrane region" description="Helical" evidence="6">
    <location>
        <begin position="165"/>
        <end position="183"/>
    </location>
</feature>
<feature type="transmembrane region" description="Helical" evidence="6">
    <location>
        <begin position="107"/>
        <end position="129"/>
    </location>
</feature>
<keyword evidence="4 6" id="KW-1133">Transmembrane helix</keyword>
<organism evidence="7 8">
    <name type="scientific">Veillonella tobetsuensis</name>
    <dbReference type="NCBI Taxonomy" id="1110546"/>
    <lineage>
        <taxon>Bacteria</taxon>
        <taxon>Bacillati</taxon>
        <taxon>Bacillota</taxon>
        <taxon>Negativicutes</taxon>
        <taxon>Veillonellales</taxon>
        <taxon>Veillonellaceae</taxon>
        <taxon>Veillonella</taxon>
    </lineage>
</organism>
<dbReference type="GO" id="GO:0016020">
    <property type="term" value="C:membrane"/>
    <property type="evidence" value="ECO:0007669"/>
    <property type="project" value="UniProtKB-SubCell"/>
</dbReference>
<evidence type="ECO:0000256" key="4">
    <source>
        <dbReference type="ARBA" id="ARBA00022989"/>
    </source>
</evidence>
<evidence type="ECO:0000256" key="5">
    <source>
        <dbReference type="ARBA" id="ARBA00023136"/>
    </source>
</evidence>
<dbReference type="AlphaFoldDB" id="A0A2S7ZN54"/>
<feature type="transmembrane region" description="Helical" evidence="6">
    <location>
        <begin position="135"/>
        <end position="153"/>
    </location>
</feature>
<evidence type="ECO:0008006" key="9">
    <source>
        <dbReference type="Google" id="ProtNLM"/>
    </source>
</evidence>
<dbReference type="NCBIfam" id="TIGR03717">
    <property type="entry name" value="R_switched_YjbE"/>
    <property type="match status" value="1"/>
</dbReference>
<feature type="transmembrane region" description="Helical" evidence="6">
    <location>
        <begin position="71"/>
        <end position="87"/>
    </location>
</feature>
<keyword evidence="3 6" id="KW-0812">Transmembrane</keyword>
<sequence>MDILSVQGLLAMLQIIVIDILLAGDNAIVIGMAARNLPANLQKKAIFWGTAGAIILRLVMAFLFVEALNNIPALRLVGGILLLWIGYKLVADDESEHNIEAKDNLRAAITTIVIADGIMGIDNVIGVVGAANGDMMLVAIGMLITVPIIIYGSTLFVKVIERFPIILYVGGGILGWVGAGMSVEDKLISHTVEPYALFIKIAAVVLVVGASLLAKQLKK</sequence>
<dbReference type="PANTHER" id="PTHR30238">
    <property type="entry name" value="MEMBRANE BOUND PREDICTED REDOX MODULATOR"/>
    <property type="match status" value="1"/>
</dbReference>
<dbReference type="RefSeq" id="WP_105093057.1">
    <property type="nucleotide sequence ID" value="NZ_CALGZP010000013.1"/>
</dbReference>
<gene>
    <name evidence="7" type="ORF">VTHSUH11_06485</name>
</gene>
<comment type="similarity">
    <text evidence="2">Belongs to the TerC family.</text>
</comment>
<dbReference type="Pfam" id="PF03741">
    <property type="entry name" value="TerC"/>
    <property type="match status" value="1"/>
</dbReference>
<dbReference type="PANTHER" id="PTHR30238:SF4">
    <property type="entry name" value="SLL1022 PROTEIN"/>
    <property type="match status" value="1"/>
</dbReference>
<protein>
    <recommendedName>
        <fullName evidence="9">TerC family protein</fullName>
    </recommendedName>
</protein>
<feature type="transmembrane region" description="Helical" evidence="6">
    <location>
        <begin position="12"/>
        <end position="33"/>
    </location>
</feature>
<evidence type="ECO:0000313" key="8">
    <source>
        <dbReference type="Proteomes" id="UP000238877"/>
    </source>
</evidence>
<dbReference type="Proteomes" id="UP000238877">
    <property type="component" value="Unassembled WGS sequence"/>
</dbReference>
<evidence type="ECO:0000256" key="2">
    <source>
        <dbReference type="ARBA" id="ARBA00007511"/>
    </source>
</evidence>
<evidence type="ECO:0000256" key="1">
    <source>
        <dbReference type="ARBA" id="ARBA00004141"/>
    </source>
</evidence>
<dbReference type="STRING" id="1110546.GCA_001078375_00851"/>
<evidence type="ECO:0000313" key="7">
    <source>
        <dbReference type="EMBL" id="PQL24625.1"/>
    </source>
</evidence>
<accession>A0A2S7ZN54</accession>
<dbReference type="InterPro" id="IPR005496">
    <property type="entry name" value="Integral_membrane_TerC"/>
</dbReference>
<dbReference type="EMBL" id="PPDF01000012">
    <property type="protein sequence ID" value="PQL24625.1"/>
    <property type="molecule type" value="Genomic_DNA"/>
</dbReference>
<reference evidence="7 8" key="1">
    <citation type="submission" date="2018-01" db="EMBL/GenBank/DDBJ databases">
        <title>Draft genome sequences of clinical isolates and type strains of oral Veillonella including Veillonella infantum sp., nov.</title>
        <authorList>
            <person name="Mashima I."/>
            <person name="Liao Y.-C."/>
            <person name="Sabharwal A."/>
            <person name="Haase E.M."/>
            <person name="Nakazawa F."/>
            <person name="Scannapieco F.A."/>
        </authorList>
    </citation>
    <scope>NUCLEOTIDE SEQUENCE [LARGE SCALE GENOMIC DNA]</scope>
    <source>
        <strain evidence="7 8">Y6</strain>
    </source>
</reference>
<proteinExistence type="inferred from homology"/>
<evidence type="ECO:0000256" key="6">
    <source>
        <dbReference type="SAM" id="Phobius"/>
    </source>
</evidence>
<feature type="transmembrane region" description="Helical" evidence="6">
    <location>
        <begin position="195"/>
        <end position="214"/>
    </location>
</feature>
<dbReference type="InterPro" id="IPR022301">
    <property type="entry name" value="Integral_membrane_YjbE"/>
</dbReference>
<keyword evidence="5 6" id="KW-0472">Membrane</keyword>
<evidence type="ECO:0000256" key="3">
    <source>
        <dbReference type="ARBA" id="ARBA00022692"/>
    </source>
</evidence>
<comment type="caution">
    <text evidence="7">The sequence shown here is derived from an EMBL/GenBank/DDBJ whole genome shotgun (WGS) entry which is preliminary data.</text>
</comment>
<comment type="subcellular location">
    <subcellularLocation>
        <location evidence="1">Membrane</location>
        <topology evidence="1">Multi-pass membrane protein</topology>
    </subcellularLocation>
</comment>
<feature type="transmembrane region" description="Helical" evidence="6">
    <location>
        <begin position="45"/>
        <end position="65"/>
    </location>
</feature>